<feature type="compositionally biased region" description="Basic residues" evidence="6">
    <location>
        <begin position="48"/>
        <end position="57"/>
    </location>
</feature>
<dbReference type="PaxDb" id="3880-AES70923"/>
<keyword evidence="9" id="KW-1185">Reference proteome</keyword>
<evidence type="ECO:0000313" key="9">
    <source>
        <dbReference type="Proteomes" id="UP000002051"/>
    </source>
</evidence>
<dbReference type="Gene3D" id="1.25.10.10">
    <property type="entry name" value="Leucine-rich Repeat Variant"/>
    <property type="match status" value="1"/>
</dbReference>
<name>G7J8P6_MEDTR</name>
<dbReference type="eggNOG" id="KOG2171">
    <property type="taxonomic scope" value="Eukaryota"/>
</dbReference>
<evidence type="ECO:0000256" key="6">
    <source>
        <dbReference type="SAM" id="MobiDB-lite"/>
    </source>
</evidence>
<sequence length="1033" mass="117204">MASTSNSISPPSSPPPPPPPPPPQASLRNPFPSELLPPTRDFLEERPHKRRRIKQSQKKSLINNFELQPHVTKILRSNDFSSLLETIQIFIQSKDPSFQTVFKSLAHHYPNAFAFKLAKLLETHPKLEIRNEAVSILLHIFKKSDKWNPSMLNQLKEPLINSLKKEYSESLFQPLCETIGLCAARVYQYPYLGGWIKLLQYVCDCFSGGNVRLMKGLIMLAEFPEEVVENREFWLDQGNFDAVYSDLLKFAYSQKEDLQELTFNASLTVMKMSKDLERTEVCDSLLPILLGFIDLQDGEDKDLPDMLKQLENLVTLDIETIFYGKEGDVFWCMIRVAEMEDASEELRSAAVTVIKELDEANSDGMESVVKKFSPEEVKRVFSVIIDMMSHVVDDPVWYDVDDKNCKDVGLIEDYNRGKFLLNLLSFDGDERVFVPIAIEMIESKYAVHSDWRVRYAAMLAIDAIADKNFKGEMISYIHQALTLVHKSLNDMNPRVLWATMHAIKCLSEYKEILKDSQFHLKFLAKLISIIKVSLRPRVQAQAVIAIRFLVTNCGLEKIFSVGEEIIVLLLKLLKHEKQKLQEEALETLKPVAVLMPAIVYQNHYDTTMAALQVLFDNCNSPKLLLIRSKCLECVCTLVKNCGRDKIKENEVDAILEALISIEGNLSNTDHLTSYVILKALDQFCQCQSVNIDKFIDKTMLILLKYAQLDLDLTDSMPVDLSLDDKHLVEKLRVRACNILFAPNIKMVTNIFLRWIACSSFETRKAYMLALPNLLHSITEGVSDQQDIIELTQLIIPSLIQALEKETDNDLSKRMLRLLPKCIQISGLYFDSKLISEMVNEINRTLKKIVENEIERTQNAGTSEAGSDFLPTEETIKDAGFLIATTIDSFKIRDATYIVSLVTNVAQFLRDDMPDRVMALAISIFNILVPQFPEKITGHHIKYVGTACYALRNDYPHAQLHATRAIGISVKFGKDEIGISVSECLARLYAVIAKRLSISEQSEDVASLCDTAVAALGKLCEYHRDSIDGPTVIY</sequence>
<evidence type="ECO:0000256" key="4">
    <source>
        <dbReference type="ARBA" id="ARBA00022737"/>
    </source>
</evidence>
<dbReference type="AlphaFoldDB" id="G7J8P6"/>
<proteinExistence type="predicted"/>
<dbReference type="STRING" id="3880.G7J8P6"/>
<dbReference type="SUPFAM" id="SSF48371">
    <property type="entry name" value="ARM repeat"/>
    <property type="match status" value="2"/>
</dbReference>
<dbReference type="GO" id="GO:0005737">
    <property type="term" value="C:cytoplasm"/>
    <property type="evidence" value="ECO:0000318"/>
    <property type="project" value="GO_Central"/>
</dbReference>
<reference evidence="8" key="3">
    <citation type="submission" date="2015-04" db="UniProtKB">
        <authorList>
            <consortium name="EnsemblPlants"/>
        </authorList>
    </citation>
    <scope>IDENTIFICATION</scope>
    <source>
        <strain evidence="8">cv. Jemalong A17</strain>
    </source>
</reference>
<dbReference type="GO" id="GO:0006606">
    <property type="term" value="P:protein import into nucleus"/>
    <property type="evidence" value="ECO:0000318"/>
    <property type="project" value="GO_Central"/>
</dbReference>
<dbReference type="HOGENOM" id="CLU_312942_0_0_1"/>
<evidence type="ECO:0000313" key="7">
    <source>
        <dbReference type="EMBL" id="AES70923.2"/>
    </source>
</evidence>
<keyword evidence="3" id="KW-0963">Cytoplasm</keyword>
<feature type="region of interest" description="Disordered" evidence="6">
    <location>
        <begin position="1"/>
        <end position="57"/>
    </location>
</feature>
<reference evidence="7 9" key="2">
    <citation type="journal article" date="2014" name="BMC Genomics">
        <title>An improved genome release (version Mt4.0) for the model legume Medicago truncatula.</title>
        <authorList>
            <person name="Tang H."/>
            <person name="Krishnakumar V."/>
            <person name="Bidwell S."/>
            <person name="Rosen B."/>
            <person name="Chan A."/>
            <person name="Zhou S."/>
            <person name="Gentzbittel L."/>
            <person name="Childs K.L."/>
            <person name="Yandell M."/>
            <person name="Gundlach H."/>
            <person name="Mayer K.F."/>
            <person name="Schwartz D.C."/>
            <person name="Town C.D."/>
        </authorList>
    </citation>
    <scope>GENOME REANNOTATION</scope>
    <source>
        <strain evidence="8 9">cv. Jemalong A17</strain>
    </source>
</reference>
<dbReference type="InterPro" id="IPR016024">
    <property type="entry name" value="ARM-type_fold"/>
</dbReference>
<keyword evidence="2" id="KW-0813">Transport</keyword>
<accession>A0A0C3VHS8</accession>
<keyword evidence="5" id="KW-0653">Protein transport</keyword>
<evidence type="ECO:0000256" key="5">
    <source>
        <dbReference type="ARBA" id="ARBA00022927"/>
    </source>
</evidence>
<dbReference type="InterPro" id="IPR040122">
    <property type="entry name" value="Importin_beta"/>
</dbReference>
<feature type="compositionally biased region" description="Pro residues" evidence="6">
    <location>
        <begin position="11"/>
        <end position="24"/>
    </location>
</feature>
<dbReference type="Proteomes" id="UP000002051">
    <property type="component" value="Chromosome 3"/>
</dbReference>
<protein>
    <submittedName>
        <fullName evidence="7">Importin-like protein</fullName>
    </submittedName>
</protein>
<dbReference type="InterPro" id="IPR011989">
    <property type="entry name" value="ARM-like"/>
</dbReference>
<comment type="subcellular location">
    <subcellularLocation>
        <location evidence="1">Cytoplasm</location>
    </subcellularLocation>
</comment>
<dbReference type="GO" id="GO:0061608">
    <property type="term" value="F:nuclear import signal receptor activity"/>
    <property type="evidence" value="ECO:0000318"/>
    <property type="project" value="GO_Central"/>
</dbReference>
<evidence type="ECO:0000313" key="8">
    <source>
        <dbReference type="EnsemblPlants" id="AES70923"/>
    </source>
</evidence>
<evidence type="ECO:0000256" key="2">
    <source>
        <dbReference type="ARBA" id="ARBA00022448"/>
    </source>
</evidence>
<dbReference type="EnsemblPlants" id="AES70923">
    <property type="protein sequence ID" value="AES70923"/>
    <property type="gene ID" value="MTR_3g064930"/>
</dbReference>
<dbReference type="GO" id="GO:0008139">
    <property type="term" value="F:nuclear localization sequence binding"/>
    <property type="evidence" value="ECO:0000318"/>
    <property type="project" value="GO_Central"/>
</dbReference>
<dbReference type="PANTHER" id="PTHR10527">
    <property type="entry name" value="IMPORTIN BETA"/>
    <property type="match status" value="1"/>
</dbReference>
<reference evidence="7 9" key="1">
    <citation type="journal article" date="2011" name="Nature">
        <title>The Medicago genome provides insight into the evolution of rhizobial symbioses.</title>
        <authorList>
            <person name="Young N.D."/>
            <person name="Debelle F."/>
            <person name="Oldroyd G.E."/>
            <person name="Geurts R."/>
            <person name="Cannon S.B."/>
            <person name="Udvardi M.K."/>
            <person name="Benedito V.A."/>
            <person name="Mayer K.F."/>
            <person name="Gouzy J."/>
            <person name="Schoof H."/>
            <person name="Van de Peer Y."/>
            <person name="Proost S."/>
            <person name="Cook D.R."/>
            <person name="Meyers B.C."/>
            <person name="Spannagl M."/>
            <person name="Cheung F."/>
            <person name="De Mita S."/>
            <person name="Krishnakumar V."/>
            <person name="Gundlach H."/>
            <person name="Zhou S."/>
            <person name="Mudge J."/>
            <person name="Bharti A.K."/>
            <person name="Murray J.D."/>
            <person name="Naoumkina M.A."/>
            <person name="Rosen B."/>
            <person name="Silverstein K.A."/>
            <person name="Tang H."/>
            <person name="Rombauts S."/>
            <person name="Zhao P.X."/>
            <person name="Zhou P."/>
            <person name="Barbe V."/>
            <person name="Bardou P."/>
            <person name="Bechner M."/>
            <person name="Bellec A."/>
            <person name="Berger A."/>
            <person name="Berges H."/>
            <person name="Bidwell S."/>
            <person name="Bisseling T."/>
            <person name="Choisne N."/>
            <person name="Couloux A."/>
            <person name="Denny R."/>
            <person name="Deshpande S."/>
            <person name="Dai X."/>
            <person name="Doyle J.J."/>
            <person name="Dudez A.M."/>
            <person name="Farmer A.D."/>
            <person name="Fouteau S."/>
            <person name="Franken C."/>
            <person name="Gibelin C."/>
            <person name="Gish J."/>
            <person name="Goldstein S."/>
            <person name="Gonzalez A.J."/>
            <person name="Green P.J."/>
            <person name="Hallab A."/>
            <person name="Hartog M."/>
            <person name="Hua A."/>
            <person name="Humphray S.J."/>
            <person name="Jeong D.H."/>
            <person name="Jing Y."/>
            <person name="Jocker A."/>
            <person name="Kenton S.M."/>
            <person name="Kim D.J."/>
            <person name="Klee K."/>
            <person name="Lai H."/>
            <person name="Lang C."/>
            <person name="Lin S."/>
            <person name="Macmil S.L."/>
            <person name="Magdelenat G."/>
            <person name="Matthews L."/>
            <person name="McCorrison J."/>
            <person name="Monaghan E.L."/>
            <person name="Mun J.H."/>
            <person name="Najar F.Z."/>
            <person name="Nicholson C."/>
            <person name="Noirot C."/>
            <person name="O'Bleness M."/>
            <person name="Paule C.R."/>
            <person name="Poulain J."/>
            <person name="Prion F."/>
            <person name="Qin B."/>
            <person name="Qu C."/>
            <person name="Retzel E.F."/>
            <person name="Riddle C."/>
            <person name="Sallet E."/>
            <person name="Samain S."/>
            <person name="Samson N."/>
            <person name="Sanders I."/>
            <person name="Saurat O."/>
            <person name="Scarpelli C."/>
            <person name="Schiex T."/>
            <person name="Segurens B."/>
            <person name="Severin A.J."/>
            <person name="Sherrier D.J."/>
            <person name="Shi R."/>
            <person name="Sims S."/>
            <person name="Singer S.R."/>
            <person name="Sinharoy S."/>
            <person name="Sterck L."/>
            <person name="Viollet A."/>
            <person name="Wang B.B."/>
            <person name="Wang K."/>
            <person name="Wang M."/>
            <person name="Wang X."/>
            <person name="Warfsmann J."/>
            <person name="Weissenbach J."/>
            <person name="White D.D."/>
            <person name="White J.D."/>
            <person name="Wiley G.B."/>
            <person name="Wincker P."/>
            <person name="Xing Y."/>
            <person name="Yang L."/>
            <person name="Yao Z."/>
            <person name="Ying F."/>
            <person name="Zhai J."/>
            <person name="Zhou L."/>
            <person name="Zuber A."/>
            <person name="Denarie J."/>
            <person name="Dixon R.A."/>
            <person name="May G.D."/>
            <person name="Schwartz D.C."/>
            <person name="Rogers J."/>
            <person name="Quetier F."/>
            <person name="Town C.D."/>
            <person name="Roe B.A."/>
        </authorList>
    </citation>
    <scope>NUCLEOTIDE SEQUENCE [LARGE SCALE GENOMIC DNA]</scope>
    <source>
        <strain evidence="7">A17</strain>
        <strain evidence="8 9">cv. Jemalong A17</strain>
    </source>
</reference>
<dbReference type="EMBL" id="CM001219">
    <property type="protein sequence ID" value="AES70923.2"/>
    <property type="molecule type" value="Genomic_DNA"/>
</dbReference>
<keyword evidence="4" id="KW-0677">Repeat</keyword>
<evidence type="ECO:0000256" key="3">
    <source>
        <dbReference type="ARBA" id="ARBA00022490"/>
    </source>
</evidence>
<evidence type="ECO:0000256" key="1">
    <source>
        <dbReference type="ARBA" id="ARBA00004496"/>
    </source>
</evidence>
<gene>
    <name evidence="7" type="ordered locus">MTR_3g064930</name>
</gene>
<organism evidence="7 9">
    <name type="scientific">Medicago truncatula</name>
    <name type="common">Barrel medic</name>
    <name type="synonym">Medicago tribuloides</name>
    <dbReference type="NCBI Taxonomy" id="3880"/>
    <lineage>
        <taxon>Eukaryota</taxon>
        <taxon>Viridiplantae</taxon>
        <taxon>Streptophyta</taxon>
        <taxon>Embryophyta</taxon>
        <taxon>Tracheophyta</taxon>
        <taxon>Spermatophyta</taxon>
        <taxon>Magnoliopsida</taxon>
        <taxon>eudicotyledons</taxon>
        <taxon>Gunneridae</taxon>
        <taxon>Pentapetalae</taxon>
        <taxon>rosids</taxon>
        <taxon>fabids</taxon>
        <taxon>Fabales</taxon>
        <taxon>Fabaceae</taxon>
        <taxon>Papilionoideae</taxon>
        <taxon>50 kb inversion clade</taxon>
        <taxon>NPAAA clade</taxon>
        <taxon>Hologalegina</taxon>
        <taxon>IRL clade</taxon>
        <taxon>Trifolieae</taxon>
        <taxon>Medicago</taxon>
    </lineage>
</organism>
<dbReference type="GO" id="GO:0005634">
    <property type="term" value="C:nucleus"/>
    <property type="evidence" value="ECO:0000318"/>
    <property type="project" value="GO_Central"/>
</dbReference>
<accession>G7J8P6</accession>